<reference evidence="1" key="1">
    <citation type="submission" date="2022-10" db="EMBL/GenBank/DDBJ databases">
        <title>Tapping the CABI collections for fungal endophytes: first genome assemblies for Collariella, Neodidymelliopsis, Ascochyta clinopodiicola, Didymella pomorum, Didymosphaeria variabile, Neocosmospora piperis and Neocucurbitaria cava.</title>
        <authorList>
            <person name="Hill R."/>
        </authorList>
    </citation>
    <scope>NUCLEOTIDE SEQUENCE</scope>
    <source>
        <strain evidence="1">IMI 360193</strain>
    </source>
</reference>
<protein>
    <submittedName>
        <fullName evidence="1">Uncharacterized protein</fullName>
    </submittedName>
</protein>
<accession>A0A9W8WU61</accession>
<proteinExistence type="predicted"/>
<name>A0A9W8WU61_9PLEO</name>
<dbReference type="OrthoDB" id="272271at2759"/>
<dbReference type="Proteomes" id="UP001140562">
    <property type="component" value="Unassembled WGS sequence"/>
</dbReference>
<organism evidence="1 2">
    <name type="scientific">Didymella glomerata</name>
    <dbReference type="NCBI Taxonomy" id="749621"/>
    <lineage>
        <taxon>Eukaryota</taxon>
        <taxon>Fungi</taxon>
        <taxon>Dikarya</taxon>
        <taxon>Ascomycota</taxon>
        <taxon>Pezizomycotina</taxon>
        <taxon>Dothideomycetes</taxon>
        <taxon>Pleosporomycetidae</taxon>
        <taxon>Pleosporales</taxon>
        <taxon>Pleosporineae</taxon>
        <taxon>Didymellaceae</taxon>
        <taxon>Didymella</taxon>
    </lineage>
</organism>
<keyword evidence="2" id="KW-1185">Reference proteome</keyword>
<gene>
    <name evidence="1" type="ORF">N0V87_007822</name>
</gene>
<dbReference type="EMBL" id="JAPEUV010000100">
    <property type="protein sequence ID" value="KAJ4333185.1"/>
    <property type="molecule type" value="Genomic_DNA"/>
</dbReference>
<sequence>MAKRLKGGNLEKTLLLGFPAELESPLVWNNTDIVKRFDRTYELTASDLREIEQALEHFKDLDKALGHVSQETFP</sequence>
<comment type="caution">
    <text evidence="1">The sequence shown here is derived from an EMBL/GenBank/DDBJ whole genome shotgun (WGS) entry which is preliminary data.</text>
</comment>
<dbReference type="AlphaFoldDB" id="A0A9W8WU61"/>
<evidence type="ECO:0000313" key="2">
    <source>
        <dbReference type="Proteomes" id="UP001140562"/>
    </source>
</evidence>
<evidence type="ECO:0000313" key="1">
    <source>
        <dbReference type="EMBL" id="KAJ4333185.1"/>
    </source>
</evidence>